<reference evidence="7 8" key="1">
    <citation type="submission" date="2018-06" db="EMBL/GenBank/DDBJ databases">
        <authorList>
            <consortium name="Pathogen Informatics"/>
            <person name="Doyle S."/>
        </authorList>
    </citation>
    <scope>NUCLEOTIDE SEQUENCE [LARGE SCALE GENOMIC DNA]</scope>
    <source>
        <strain evidence="7 8">NCTC10821</strain>
    </source>
</reference>
<dbReference type="GO" id="GO:0000976">
    <property type="term" value="F:transcription cis-regulatory region binding"/>
    <property type="evidence" value="ECO:0007669"/>
    <property type="project" value="TreeGrafter"/>
</dbReference>
<evidence type="ECO:0000259" key="6">
    <source>
        <dbReference type="PROSITE" id="PS50977"/>
    </source>
</evidence>
<dbReference type="PANTHER" id="PTHR30055">
    <property type="entry name" value="HTH-TYPE TRANSCRIPTIONAL REGULATOR RUTR"/>
    <property type="match status" value="1"/>
</dbReference>
<keyword evidence="8" id="KW-1185">Reference proteome</keyword>
<keyword evidence="1" id="KW-0805">Transcription regulation</keyword>
<evidence type="ECO:0000256" key="2">
    <source>
        <dbReference type="ARBA" id="ARBA00023125"/>
    </source>
</evidence>
<dbReference type="PANTHER" id="PTHR30055:SF234">
    <property type="entry name" value="HTH-TYPE TRANSCRIPTIONAL REGULATOR BETI"/>
    <property type="match status" value="1"/>
</dbReference>
<dbReference type="InterPro" id="IPR050109">
    <property type="entry name" value="HTH-type_TetR-like_transc_reg"/>
</dbReference>
<feature type="DNA-binding region" description="H-T-H motif" evidence="4">
    <location>
        <begin position="240"/>
        <end position="259"/>
    </location>
</feature>
<feature type="region of interest" description="Disordered" evidence="5">
    <location>
        <begin position="1"/>
        <end position="20"/>
    </location>
</feature>
<dbReference type="GO" id="GO:0003700">
    <property type="term" value="F:DNA-binding transcription factor activity"/>
    <property type="evidence" value="ECO:0007669"/>
    <property type="project" value="TreeGrafter"/>
</dbReference>
<dbReference type="OrthoDB" id="4456617at2"/>
<keyword evidence="3" id="KW-0804">Transcription</keyword>
<name>A0A378TLM1_9MYCO</name>
<dbReference type="Proteomes" id="UP000254978">
    <property type="component" value="Unassembled WGS sequence"/>
</dbReference>
<evidence type="ECO:0000256" key="5">
    <source>
        <dbReference type="SAM" id="MobiDB-lite"/>
    </source>
</evidence>
<dbReference type="EMBL" id="UGQT01000001">
    <property type="protein sequence ID" value="STZ61692.1"/>
    <property type="molecule type" value="Genomic_DNA"/>
</dbReference>
<accession>A0A378TLM1</accession>
<dbReference type="AlphaFoldDB" id="A0A378TLM1"/>
<protein>
    <submittedName>
        <fullName evidence="7">Transcriptional regulator</fullName>
    </submittedName>
</protein>
<evidence type="ECO:0000313" key="7">
    <source>
        <dbReference type="EMBL" id="STZ61692.1"/>
    </source>
</evidence>
<evidence type="ECO:0000256" key="4">
    <source>
        <dbReference type="PROSITE-ProRule" id="PRU00335"/>
    </source>
</evidence>
<organism evidence="7 8">
    <name type="scientific">Mycolicibacterium tokaiense</name>
    <dbReference type="NCBI Taxonomy" id="39695"/>
    <lineage>
        <taxon>Bacteria</taxon>
        <taxon>Bacillati</taxon>
        <taxon>Actinomycetota</taxon>
        <taxon>Actinomycetes</taxon>
        <taxon>Mycobacteriales</taxon>
        <taxon>Mycobacteriaceae</taxon>
        <taxon>Mycolicibacterium</taxon>
    </lineage>
</organism>
<sequence length="397" mass="43356">MPSVAPVTPQRRTRPKDRKEQIARASAEAFSELGYHGVSMEDIARRVGVTAASLYRHYAGKYDLFRAAVLGMGEHLIELTAYMEDAPDADAAATWDRAVASLTDSALRNRTSGPLYRWEGRFLQPDDQQVLDAHMALVNRRLQRPIAVLRPDLSCRHRTLLTSAVLSVIGSITDHHARLATDRVQATMGRIARDLRDTELPAVTAAEPRRRAVGAAAGEYEQILQAALVLFNERGFRDTGVDDIATAVEMSPPSIYRFFPSKGAILAAVFRRGADRVSGDVADVLAVAADPREAVIGLVDAYVQRSIASPELAYVYYAERANVPAEDRAVLHNMQRATVEAWSSQVAAARTEFAPDEARFAVHAALALAVDVGRLVSDDPALARATLRHLMLTVLLG</sequence>
<dbReference type="Pfam" id="PF00440">
    <property type="entry name" value="TetR_N"/>
    <property type="match status" value="2"/>
</dbReference>
<dbReference type="InterPro" id="IPR009057">
    <property type="entry name" value="Homeodomain-like_sf"/>
</dbReference>
<feature type="DNA-binding region" description="H-T-H motif" evidence="4">
    <location>
        <begin position="39"/>
        <end position="58"/>
    </location>
</feature>
<evidence type="ECO:0000256" key="3">
    <source>
        <dbReference type="ARBA" id="ARBA00023163"/>
    </source>
</evidence>
<proteinExistence type="predicted"/>
<dbReference type="RefSeq" id="WP_115280566.1">
    <property type="nucleotide sequence ID" value="NZ_AP022600.1"/>
</dbReference>
<dbReference type="SUPFAM" id="SSF46689">
    <property type="entry name" value="Homeodomain-like"/>
    <property type="match status" value="2"/>
</dbReference>
<evidence type="ECO:0000256" key="1">
    <source>
        <dbReference type="ARBA" id="ARBA00023015"/>
    </source>
</evidence>
<dbReference type="Gene3D" id="1.10.10.60">
    <property type="entry name" value="Homeodomain-like"/>
    <property type="match status" value="2"/>
</dbReference>
<keyword evidence="2 4" id="KW-0238">DNA-binding</keyword>
<gene>
    <name evidence="7" type="primary">icaR_3</name>
    <name evidence="7" type="ORF">NCTC10821_05249</name>
</gene>
<dbReference type="PRINTS" id="PR00455">
    <property type="entry name" value="HTHTETR"/>
</dbReference>
<evidence type="ECO:0000313" key="8">
    <source>
        <dbReference type="Proteomes" id="UP000254978"/>
    </source>
</evidence>
<feature type="domain" description="HTH tetR-type" evidence="6">
    <location>
        <begin position="16"/>
        <end position="76"/>
    </location>
</feature>
<dbReference type="Gene3D" id="1.10.357.10">
    <property type="entry name" value="Tetracycline Repressor, domain 2"/>
    <property type="match status" value="2"/>
</dbReference>
<feature type="domain" description="HTH tetR-type" evidence="6">
    <location>
        <begin position="217"/>
        <end position="277"/>
    </location>
</feature>
<dbReference type="InterPro" id="IPR001647">
    <property type="entry name" value="HTH_TetR"/>
</dbReference>
<dbReference type="PROSITE" id="PS50977">
    <property type="entry name" value="HTH_TETR_2"/>
    <property type="match status" value="2"/>
</dbReference>